<comment type="cofactor">
    <cofactor evidence="1 7">
        <name>heme</name>
        <dbReference type="ChEBI" id="CHEBI:30413"/>
    </cofactor>
</comment>
<dbReference type="GO" id="GO:0020037">
    <property type="term" value="F:heme binding"/>
    <property type="evidence" value="ECO:0007669"/>
    <property type="project" value="InterPro"/>
</dbReference>
<organism evidence="9 10">
    <name type="scientific">Saccharata proteae CBS 121410</name>
    <dbReference type="NCBI Taxonomy" id="1314787"/>
    <lineage>
        <taxon>Eukaryota</taxon>
        <taxon>Fungi</taxon>
        <taxon>Dikarya</taxon>
        <taxon>Ascomycota</taxon>
        <taxon>Pezizomycotina</taxon>
        <taxon>Dothideomycetes</taxon>
        <taxon>Dothideomycetes incertae sedis</taxon>
        <taxon>Botryosphaeriales</taxon>
        <taxon>Saccharataceae</taxon>
        <taxon>Saccharata</taxon>
    </lineage>
</organism>
<dbReference type="CDD" id="cd11063">
    <property type="entry name" value="CYP52"/>
    <property type="match status" value="1"/>
</dbReference>
<name>A0A9P4HPX5_9PEZI</name>
<dbReference type="PANTHER" id="PTHR24287">
    <property type="entry name" value="P450, PUTATIVE (EUROFUNG)-RELATED"/>
    <property type="match status" value="1"/>
</dbReference>
<dbReference type="GO" id="GO:0005506">
    <property type="term" value="F:iron ion binding"/>
    <property type="evidence" value="ECO:0007669"/>
    <property type="project" value="InterPro"/>
</dbReference>
<keyword evidence="5 7" id="KW-0408">Iron</keyword>
<dbReference type="InterPro" id="IPR047146">
    <property type="entry name" value="Cyt_P450_E_CYP52_fungi"/>
</dbReference>
<evidence type="ECO:0000256" key="2">
    <source>
        <dbReference type="ARBA" id="ARBA00010617"/>
    </source>
</evidence>
<keyword evidence="7 8" id="KW-0349">Heme</keyword>
<dbReference type="InterPro" id="IPR036396">
    <property type="entry name" value="Cyt_P450_sf"/>
</dbReference>
<evidence type="ECO:0000256" key="6">
    <source>
        <dbReference type="ARBA" id="ARBA00023033"/>
    </source>
</evidence>
<dbReference type="AlphaFoldDB" id="A0A9P4HPX5"/>
<gene>
    <name evidence="9" type="ORF">K490DRAFT_49531</name>
</gene>
<keyword evidence="3 7" id="KW-0479">Metal-binding</keyword>
<dbReference type="Pfam" id="PF00067">
    <property type="entry name" value="p450"/>
    <property type="match status" value="1"/>
</dbReference>
<evidence type="ECO:0000313" key="10">
    <source>
        <dbReference type="Proteomes" id="UP000799776"/>
    </source>
</evidence>
<dbReference type="SUPFAM" id="SSF48264">
    <property type="entry name" value="Cytochrome P450"/>
    <property type="match status" value="1"/>
</dbReference>
<reference evidence="9" key="1">
    <citation type="journal article" date="2020" name="Stud. Mycol.">
        <title>101 Dothideomycetes genomes: a test case for predicting lifestyles and emergence of pathogens.</title>
        <authorList>
            <person name="Haridas S."/>
            <person name="Albert R."/>
            <person name="Binder M."/>
            <person name="Bloem J."/>
            <person name="Labutti K."/>
            <person name="Salamov A."/>
            <person name="Andreopoulos B."/>
            <person name="Baker S."/>
            <person name="Barry K."/>
            <person name="Bills G."/>
            <person name="Bluhm B."/>
            <person name="Cannon C."/>
            <person name="Castanera R."/>
            <person name="Culley D."/>
            <person name="Daum C."/>
            <person name="Ezra D."/>
            <person name="Gonzalez J."/>
            <person name="Henrissat B."/>
            <person name="Kuo A."/>
            <person name="Liang C."/>
            <person name="Lipzen A."/>
            <person name="Lutzoni F."/>
            <person name="Magnuson J."/>
            <person name="Mondo S."/>
            <person name="Nolan M."/>
            <person name="Ohm R."/>
            <person name="Pangilinan J."/>
            <person name="Park H.-J."/>
            <person name="Ramirez L."/>
            <person name="Alfaro M."/>
            <person name="Sun H."/>
            <person name="Tritt A."/>
            <person name="Yoshinaga Y."/>
            <person name="Zwiers L.-H."/>
            <person name="Turgeon B."/>
            <person name="Goodwin S."/>
            <person name="Spatafora J."/>
            <person name="Crous P."/>
            <person name="Grigoriev I."/>
        </authorList>
    </citation>
    <scope>NUCLEOTIDE SEQUENCE</scope>
    <source>
        <strain evidence="9">CBS 121410</strain>
    </source>
</reference>
<comment type="similarity">
    <text evidence="2 8">Belongs to the cytochrome P450 family.</text>
</comment>
<dbReference type="GO" id="GO:0004497">
    <property type="term" value="F:monooxygenase activity"/>
    <property type="evidence" value="ECO:0007669"/>
    <property type="project" value="UniProtKB-KW"/>
</dbReference>
<keyword evidence="10" id="KW-1185">Reference proteome</keyword>
<dbReference type="Proteomes" id="UP000799776">
    <property type="component" value="Unassembled WGS sequence"/>
</dbReference>
<dbReference type="OrthoDB" id="1470350at2759"/>
<comment type="caution">
    <text evidence="9">The sequence shown here is derived from an EMBL/GenBank/DDBJ whole genome shotgun (WGS) entry which is preliminary data.</text>
</comment>
<evidence type="ECO:0000256" key="7">
    <source>
        <dbReference type="PIRSR" id="PIRSR602401-1"/>
    </source>
</evidence>
<dbReference type="EMBL" id="ML978743">
    <property type="protein sequence ID" value="KAF2084281.1"/>
    <property type="molecule type" value="Genomic_DNA"/>
</dbReference>
<evidence type="ECO:0000256" key="5">
    <source>
        <dbReference type="ARBA" id="ARBA00023004"/>
    </source>
</evidence>
<dbReference type="Gene3D" id="1.10.630.10">
    <property type="entry name" value="Cytochrome P450"/>
    <property type="match status" value="1"/>
</dbReference>
<keyword evidence="4 8" id="KW-0560">Oxidoreductase</keyword>
<keyword evidence="6 8" id="KW-0503">Monooxygenase</keyword>
<dbReference type="PRINTS" id="PR00463">
    <property type="entry name" value="EP450I"/>
</dbReference>
<sequence length="518" mass="59572">MSRSSSVLYAAIAALAFVFCLRVVSSFFRRRILIQKHGCRQPSKMAHSDPVLGSDRMLESYRNLKQHTYLDMARNRFLQFGNTFEANLLGTRNINTIEPKNIQNILATNFESFDYGHRRRRAFQRLLGKSIFAVDGSQWLHSRKMLKPSFNKQEVGETEALEIYVQDLIKAVPQNGSTFDLQDLFFRFTMDVGTEKFFGESCHSLRAGDDKSLLEFEEAFNRTQRTIANDAALGPFDIFNSRKKFQKDCKIVHGFVQSHVDRVLGTELSRLPHEDLEKSGESSCKRRHVVLEELARETQDPVQLRSEMMSLIVASRDTTGCLLSNLWFVLTRSPQIWGKLREEICQLQDRQPSFEELKQLKYLQACIKETLRLYPSIPINSRTSNKDTVLPVGGGRDGKWPIFLARGTVVGFNIWAMHRRKDIYGPDAEDFRPERWEQQRPGWHYLPFNGGPRSCLGQQMAMTEAAYVTVRLVQSFPMIESRDSEPWQELLTAACSSRRGTLVGLQQEQQHDRGFVPA</sequence>
<dbReference type="PRINTS" id="PR00385">
    <property type="entry name" value="P450"/>
</dbReference>
<feature type="binding site" description="axial binding residue" evidence="7">
    <location>
        <position position="455"/>
    </location>
    <ligand>
        <name>heme</name>
        <dbReference type="ChEBI" id="CHEBI:30413"/>
    </ligand>
    <ligandPart>
        <name>Fe</name>
        <dbReference type="ChEBI" id="CHEBI:18248"/>
    </ligandPart>
</feature>
<dbReference type="InterPro" id="IPR001128">
    <property type="entry name" value="Cyt_P450"/>
</dbReference>
<evidence type="ECO:0000256" key="8">
    <source>
        <dbReference type="RuleBase" id="RU000461"/>
    </source>
</evidence>
<evidence type="ECO:0000256" key="1">
    <source>
        <dbReference type="ARBA" id="ARBA00001971"/>
    </source>
</evidence>
<protein>
    <submittedName>
        <fullName evidence="9">Cytochrome P450 alkane hydroxylase</fullName>
    </submittedName>
</protein>
<evidence type="ECO:0000313" key="9">
    <source>
        <dbReference type="EMBL" id="KAF2084281.1"/>
    </source>
</evidence>
<dbReference type="InterPro" id="IPR017972">
    <property type="entry name" value="Cyt_P450_CS"/>
</dbReference>
<proteinExistence type="inferred from homology"/>
<dbReference type="PANTHER" id="PTHR24287:SF17">
    <property type="entry name" value="P450, PUTATIVE (EUROFUNG)-RELATED"/>
    <property type="match status" value="1"/>
</dbReference>
<evidence type="ECO:0000256" key="4">
    <source>
        <dbReference type="ARBA" id="ARBA00023002"/>
    </source>
</evidence>
<dbReference type="PROSITE" id="PS00086">
    <property type="entry name" value="CYTOCHROME_P450"/>
    <property type="match status" value="1"/>
</dbReference>
<dbReference type="GO" id="GO:0016705">
    <property type="term" value="F:oxidoreductase activity, acting on paired donors, with incorporation or reduction of molecular oxygen"/>
    <property type="evidence" value="ECO:0007669"/>
    <property type="project" value="InterPro"/>
</dbReference>
<evidence type="ECO:0000256" key="3">
    <source>
        <dbReference type="ARBA" id="ARBA00022723"/>
    </source>
</evidence>
<accession>A0A9P4HPX5</accession>
<dbReference type="InterPro" id="IPR002401">
    <property type="entry name" value="Cyt_P450_E_grp-I"/>
</dbReference>